<organism evidence="4 5">
    <name type="scientific">Saccharopolyspora oryzae</name>
    <dbReference type="NCBI Taxonomy" id="2997343"/>
    <lineage>
        <taxon>Bacteria</taxon>
        <taxon>Bacillati</taxon>
        <taxon>Actinomycetota</taxon>
        <taxon>Actinomycetes</taxon>
        <taxon>Pseudonocardiales</taxon>
        <taxon>Pseudonocardiaceae</taxon>
        <taxon>Saccharopolyspora</taxon>
    </lineage>
</organism>
<dbReference type="PANTHER" id="PTHR24321">
    <property type="entry name" value="DEHYDROGENASES, SHORT CHAIN"/>
    <property type="match status" value="1"/>
</dbReference>
<dbReference type="Pfam" id="PF13561">
    <property type="entry name" value="adh_short_C2"/>
    <property type="match status" value="1"/>
</dbReference>
<name>A0ABT4UQU4_9PSEU</name>
<protein>
    <submittedName>
        <fullName evidence="4">SDR family NAD(P)-dependent oxidoreductase</fullName>
    </submittedName>
</protein>
<dbReference type="InterPro" id="IPR020904">
    <property type="entry name" value="Sc_DH/Rdtase_CS"/>
</dbReference>
<dbReference type="Gene3D" id="3.40.50.720">
    <property type="entry name" value="NAD(P)-binding Rossmann-like Domain"/>
    <property type="match status" value="1"/>
</dbReference>
<dbReference type="EMBL" id="JAQGLA010000002">
    <property type="protein sequence ID" value="MDA3624088.1"/>
    <property type="molecule type" value="Genomic_DNA"/>
</dbReference>
<comment type="caution">
    <text evidence="4">The sequence shown here is derived from an EMBL/GenBank/DDBJ whole genome shotgun (WGS) entry which is preliminary data.</text>
</comment>
<dbReference type="Proteomes" id="UP001210380">
    <property type="component" value="Unassembled WGS sequence"/>
</dbReference>
<proteinExistence type="inferred from homology"/>
<dbReference type="SMART" id="SM00822">
    <property type="entry name" value="PKS_KR"/>
    <property type="match status" value="1"/>
</dbReference>
<keyword evidence="5" id="KW-1185">Reference proteome</keyword>
<comment type="similarity">
    <text evidence="1">Belongs to the short-chain dehydrogenases/reductases (SDR) family.</text>
</comment>
<evidence type="ECO:0000256" key="1">
    <source>
        <dbReference type="ARBA" id="ARBA00006484"/>
    </source>
</evidence>
<dbReference type="PRINTS" id="PR00081">
    <property type="entry name" value="GDHRDH"/>
</dbReference>
<dbReference type="InterPro" id="IPR057326">
    <property type="entry name" value="KR_dom"/>
</dbReference>
<dbReference type="NCBIfam" id="NF005559">
    <property type="entry name" value="PRK07231.1"/>
    <property type="match status" value="1"/>
</dbReference>
<dbReference type="SUPFAM" id="SSF51735">
    <property type="entry name" value="NAD(P)-binding Rossmann-fold domains"/>
    <property type="match status" value="1"/>
</dbReference>
<dbReference type="PROSITE" id="PS00061">
    <property type="entry name" value="ADH_SHORT"/>
    <property type="match status" value="1"/>
</dbReference>
<feature type="domain" description="Ketoreductase" evidence="3">
    <location>
        <begin position="21"/>
        <end position="206"/>
    </location>
</feature>
<keyword evidence="2" id="KW-0560">Oxidoreductase</keyword>
<dbReference type="InterPro" id="IPR036291">
    <property type="entry name" value="NAD(P)-bd_dom_sf"/>
</dbReference>
<evidence type="ECO:0000313" key="4">
    <source>
        <dbReference type="EMBL" id="MDA3624088.1"/>
    </source>
</evidence>
<dbReference type="CDD" id="cd05233">
    <property type="entry name" value="SDR_c"/>
    <property type="match status" value="1"/>
</dbReference>
<reference evidence="4 5" key="1">
    <citation type="submission" date="2022-11" db="EMBL/GenBank/DDBJ databases">
        <title>Draft genome sequence of Saccharopolyspora sp. WRP15-2 isolated from rhizosphere soils of wild rice in Thailand.</title>
        <authorList>
            <person name="Duangmal K."/>
            <person name="Kammanee S."/>
            <person name="Muangham S."/>
        </authorList>
    </citation>
    <scope>NUCLEOTIDE SEQUENCE [LARGE SCALE GENOMIC DNA]</scope>
    <source>
        <strain evidence="4 5">WRP15-2</strain>
    </source>
</reference>
<dbReference type="PRINTS" id="PR00080">
    <property type="entry name" value="SDRFAMILY"/>
</dbReference>
<dbReference type="RefSeq" id="WP_270946656.1">
    <property type="nucleotide sequence ID" value="NZ_JAQGLA010000002.1"/>
</dbReference>
<sequence>MTKFPAAESVSIGELVDLTGKTALVVGGAMGIGLGIVRRLHEAGANTVLSDINGAAAEQAVAEFSESDRIHAVVGDVSDPEDAEAMVRAAVDRFGALDIFVNNAGIYGISPFLETSLETARRTLEVNLLGVMACSQAAARQMIAQGSGGRIVVVSSIESLTPSLVGMGHYGASKHGVAGLIKTMALELAPHGISVNSVAPGGIRTPGLGPLDDDVLDAFEAVVPMGRMGLPDEIGRVALFLASDLAAYMTGTQVVVDGGRTLRGAAV</sequence>
<gene>
    <name evidence="4" type="ORF">OU415_01490</name>
</gene>
<evidence type="ECO:0000313" key="5">
    <source>
        <dbReference type="Proteomes" id="UP001210380"/>
    </source>
</evidence>
<evidence type="ECO:0000256" key="2">
    <source>
        <dbReference type="ARBA" id="ARBA00023002"/>
    </source>
</evidence>
<evidence type="ECO:0000259" key="3">
    <source>
        <dbReference type="SMART" id="SM00822"/>
    </source>
</evidence>
<dbReference type="PANTHER" id="PTHR24321:SF15">
    <property type="entry name" value="OXIDOREDUCTASE UCPA"/>
    <property type="match status" value="1"/>
</dbReference>
<dbReference type="InterPro" id="IPR002347">
    <property type="entry name" value="SDR_fam"/>
</dbReference>
<accession>A0ABT4UQU4</accession>